<reference evidence="1 2" key="1">
    <citation type="submission" date="2018-10" db="EMBL/GenBank/DDBJ databases">
        <title>Genomic Encyclopedia of Archaeal and Bacterial Type Strains, Phase II (KMG-II): from individual species to whole genera.</title>
        <authorList>
            <person name="Goeker M."/>
        </authorList>
    </citation>
    <scope>NUCLEOTIDE SEQUENCE [LARGE SCALE GENOMIC DNA]</scope>
    <source>
        <strain evidence="1 2">DSM 14954</strain>
    </source>
</reference>
<keyword evidence="2" id="KW-1185">Reference proteome</keyword>
<sequence length="86" mass="9538">MEESWAQAVEAVVYELARHNGESPMDRGRALRRRVSDLAGDLGWARAFDQLAAERGWRREESGAESEARVRALVHCAARVGTLMAA</sequence>
<gene>
    <name evidence="1" type="ORF">C8N24_4735</name>
</gene>
<evidence type="ECO:0000313" key="1">
    <source>
        <dbReference type="EMBL" id="RKQ86720.1"/>
    </source>
</evidence>
<accession>A0A660L574</accession>
<evidence type="ECO:0000313" key="2">
    <source>
        <dbReference type="Proteomes" id="UP000278962"/>
    </source>
</evidence>
<protein>
    <submittedName>
        <fullName evidence="1">Uncharacterized protein</fullName>
    </submittedName>
</protein>
<proteinExistence type="predicted"/>
<dbReference type="RefSeq" id="WP_121254689.1">
    <property type="nucleotide sequence ID" value="NZ_RBIL01000002.1"/>
</dbReference>
<dbReference type="AlphaFoldDB" id="A0A660L574"/>
<organism evidence="1 2">
    <name type="scientific">Solirubrobacter pauli</name>
    <dbReference type="NCBI Taxonomy" id="166793"/>
    <lineage>
        <taxon>Bacteria</taxon>
        <taxon>Bacillati</taxon>
        <taxon>Actinomycetota</taxon>
        <taxon>Thermoleophilia</taxon>
        <taxon>Solirubrobacterales</taxon>
        <taxon>Solirubrobacteraceae</taxon>
        <taxon>Solirubrobacter</taxon>
    </lineage>
</organism>
<dbReference type="EMBL" id="RBIL01000002">
    <property type="protein sequence ID" value="RKQ86720.1"/>
    <property type="molecule type" value="Genomic_DNA"/>
</dbReference>
<comment type="caution">
    <text evidence="1">The sequence shown here is derived from an EMBL/GenBank/DDBJ whole genome shotgun (WGS) entry which is preliminary data.</text>
</comment>
<name>A0A660L574_9ACTN</name>
<dbReference type="Proteomes" id="UP000278962">
    <property type="component" value="Unassembled WGS sequence"/>
</dbReference>
<dbReference type="OrthoDB" id="9953436at2"/>